<dbReference type="SUPFAM" id="SSF49899">
    <property type="entry name" value="Concanavalin A-like lectins/glucanases"/>
    <property type="match status" value="1"/>
</dbReference>
<accession>A0A9X2FCU6</accession>
<dbReference type="Gene3D" id="2.60.120.200">
    <property type="match status" value="1"/>
</dbReference>
<dbReference type="InterPro" id="IPR013320">
    <property type="entry name" value="ConA-like_dom_sf"/>
</dbReference>
<name>A0A9X2FCU6_9BACT</name>
<gene>
    <name evidence="2" type="ORF">NG895_18315</name>
</gene>
<proteinExistence type="predicted"/>
<feature type="compositionally biased region" description="Polar residues" evidence="1">
    <location>
        <begin position="38"/>
        <end position="49"/>
    </location>
</feature>
<dbReference type="AlphaFoldDB" id="A0A9X2FCU6"/>
<evidence type="ECO:0000313" key="3">
    <source>
        <dbReference type="Proteomes" id="UP001155241"/>
    </source>
</evidence>
<comment type="caution">
    <text evidence="2">The sequence shown here is derived from an EMBL/GenBank/DDBJ whole genome shotgun (WGS) entry which is preliminary data.</text>
</comment>
<feature type="region of interest" description="Disordered" evidence="1">
    <location>
        <begin position="38"/>
        <end position="62"/>
    </location>
</feature>
<organism evidence="2 3">
    <name type="scientific">Aeoliella straminimaris</name>
    <dbReference type="NCBI Taxonomy" id="2954799"/>
    <lineage>
        <taxon>Bacteria</taxon>
        <taxon>Pseudomonadati</taxon>
        <taxon>Planctomycetota</taxon>
        <taxon>Planctomycetia</taxon>
        <taxon>Pirellulales</taxon>
        <taxon>Lacipirellulaceae</taxon>
        <taxon>Aeoliella</taxon>
    </lineage>
</organism>
<reference evidence="2" key="1">
    <citation type="submission" date="2022-06" db="EMBL/GenBank/DDBJ databases">
        <title>Aeoliella straminimaris, a novel planctomycete from sediments.</title>
        <authorList>
            <person name="Vitorino I.R."/>
            <person name="Lage O.M."/>
        </authorList>
    </citation>
    <scope>NUCLEOTIDE SEQUENCE</scope>
    <source>
        <strain evidence="2">ICT_H6.2</strain>
    </source>
</reference>
<evidence type="ECO:0000313" key="2">
    <source>
        <dbReference type="EMBL" id="MCO6045858.1"/>
    </source>
</evidence>
<evidence type="ECO:0000256" key="1">
    <source>
        <dbReference type="SAM" id="MobiDB-lite"/>
    </source>
</evidence>
<keyword evidence="3" id="KW-1185">Reference proteome</keyword>
<dbReference type="Proteomes" id="UP001155241">
    <property type="component" value="Unassembled WGS sequence"/>
</dbReference>
<dbReference type="EMBL" id="JAMXLR010000061">
    <property type="protein sequence ID" value="MCO6045858.1"/>
    <property type="molecule type" value="Genomic_DNA"/>
</dbReference>
<protein>
    <submittedName>
        <fullName evidence="2">LamG domain-containing protein</fullName>
    </submittedName>
</protein>
<dbReference type="RefSeq" id="WP_252853967.1">
    <property type="nucleotide sequence ID" value="NZ_JAMXLR010000061.1"/>
</dbReference>
<sequence>MVHRSGGEQRLLRTQRQNNKHTWTPISAATTFIQWQGGANDSAGSNQGSAIGGPTYGTGAPNKAIELDGLDNGVSLPSSADITIASWVKWDGSGDWQRVFDFGNVTTTYMFLSPKSGNDAHGPTAGRRRCVCPPVDSPPQAALPRPGRWPWLFC</sequence>